<name>X1R2C4_9ZZZZ</name>
<dbReference type="InterPro" id="IPR026444">
    <property type="entry name" value="Secre_tail"/>
</dbReference>
<dbReference type="AlphaFoldDB" id="X1R2C4"/>
<organism evidence="2">
    <name type="scientific">marine sediment metagenome</name>
    <dbReference type="NCBI Taxonomy" id="412755"/>
    <lineage>
        <taxon>unclassified sequences</taxon>
        <taxon>metagenomes</taxon>
        <taxon>ecological metagenomes</taxon>
    </lineage>
</organism>
<feature type="non-terminal residue" evidence="2">
    <location>
        <position position="1"/>
    </location>
</feature>
<evidence type="ECO:0000313" key="2">
    <source>
        <dbReference type="EMBL" id="GAI57255.1"/>
    </source>
</evidence>
<dbReference type="Pfam" id="PF13860">
    <property type="entry name" value="FlgD_ig"/>
    <property type="match status" value="1"/>
</dbReference>
<dbReference type="EMBL" id="BARV01038107">
    <property type="protein sequence ID" value="GAI57255.1"/>
    <property type="molecule type" value="Genomic_DNA"/>
</dbReference>
<reference evidence="2" key="1">
    <citation type="journal article" date="2014" name="Front. Microbiol.">
        <title>High frequency of phylogenetically diverse reductive dehalogenase-homologous genes in deep subseafloor sedimentary metagenomes.</title>
        <authorList>
            <person name="Kawai M."/>
            <person name="Futagami T."/>
            <person name="Toyoda A."/>
            <person name="Takaki Y."/>
            <person name="Nishi S."/>
            <person name="Hori S."/>
            <person name="Arai W."/>
            <person name="Tsubouchi T."/>
            <person name="Morono Y."/>
            <person name="Uchiyama I."/>
            <person name="Ito T."/>
            <person name="Fujiyama A."/>
            <person name="Inagaki F."/>
            <person name="Takami H."/>
        </authorList>
    </citation>
    <scope>NUCLEOTIDE SEQUENCE</scope>
    <source>
        <strain evidence="2">Expedition CK06-06</strain>
    </source>
</reference>
<dbReference type="NCBIfam" id="TIGR04183">
    <property type="entry name" value="Por_Secre_tail"/>
    <property type="match status" value="1"/>
</dbReference>
<dbReference type="InterPro" id="IPR025965">
    <property type="entry name" value="FlgD/Vpr_Ig-like"/>
</dbReference>
<feature type="domain" description="FlgD/Vpr Ig-like" evidence="1">
    <location>
        <begin position="47"/>
        <end position="107"/>
    </location>
</feature>
<proteinExistence type="predicted"/>
<dbReference type="Gene3D" id="2.60.40.4070">
    <property type="match status" value="1"/>
</dbReference>
<protein>
    <recommendedName>
        <fullName evidence="1">FlgD/Vpr Ig-like domain-containing protein</fullName>
    </recommendedName>
</protein>
<comment type="caution">
    <text evidence="2">The sequence shown here is derived from an EMBL/GenBank/DDBJ whole genome shotgun (WGS) entry which is preliminary data.</text>
</comment>
<evidence type="ECO:0000259" key="1">
    <source>
        <dbReference type="Pfam" id="PF13860"/>
    </source>
</evidence>
<accession>X1R2C4</accession>
<gene>
    <name evidence="2" type="ORF">S06H3_58797</name>
</gene>
<sequence>WKDNRLGSADIFYKCGENVGIEETARLKAPNLHNISVFPNPFSKLIKISFSKEQGAKSIGLKIYDASGRLVRQWNYPIIRQSDHVIWQGTDNAGNHLPAGVYFIRLSNFTDAQSIPVILLR</sequence>